<evidence type="ECO:0000313" key="2">
    <source>
        <dbReference type="Proteomes" id="UP000672657"/>
    </source>
</evidence>
<sequence>MTGFSIERDYSAFLASARSHNVIFYYVGYFSQNIIAAMSEAVRLQMAETRVDGSTRRKLFSSFIEMAQNIVHYSAEALTPSSDEDRQLRHGSVCISVVGPHYRLMCSNPVATAAVESLREKLEPLRSMTCEEIKQAYKRTLRAEAPEGSKGAGLGLLTLARDASAPLEFQFQPIEANPASTLFCITATI</sequence>
<comment type="caution">
    <text evidence="1">The sequence shown here is derived from an EMBL/GenBank/DDBJ whole genome shotgun (WGS) entry which is preliminary data.</text>
</comment>
<gene>
    <name evidence="1" type="ORF">LMG26411_00848</name>
</gene>
<dbReference type="NCBIfam" id="NF038262">
    <property type="entry name" value="SiaB_fam_kinase"/>
    <property type="match status" value="1"/>
</dbReference>
<accession>A0ABN7PXX4</accession>
<evidence type="ECO:0000313" key="1">
    <source>
        <dbReference type="EMBL" id="CAG2133696.1"/>
    </source>
</evidence>
<dbReference type="Pfam" id="PF19788">
    <property type="entry name" value="DUF6272"/>
    <property type="match status" value="1"/>
</dbReference>
<dbReference type="EMBL" id="CAJPVI010000003">
    <property type="protein sequence ID" value="CAG2133696.1"/>
    <property type="molecule type" value="Genomic_DNA"/>
</dbReference>
<reference evidence="1 2" key="1">
    <citation type="submission" date="2021-03" db="EMBL/GenBank/DDBJ databases">
        <authorList>
            <person name="Peeters C."/>
        </authorList>
    </citation>
    <scope>NUCLEOTIDE SEQUENCE [LARGE SCALE GENOMIC DNA]</scope>
    <source>
        <strain evidence="1 2">LMG 26411</strain>
    </source>
</reference>
<dbReference type="RefSeq" id="WP_211952055.1">
    <property type="nucleotide sequence ID" value="NZ_CAJPVI010000003.1"/>
</dbReference>
<dbReference type="Proteomes" id="UP000672657">
    <property type="component" value="Unassembled WGS sequence"/>
</dbReference>
<name>A0ABN7PXX4_9BURK</name>
<protein>
    <submittedName>
        <fullName evidence="1">Uncharacterized protein</fullName>
    </submittedName>
</protein>
<dbReference type="InterPro" id="IPR046239">
    <property type="entry name" value="DUF6272"/>
</dbReference>
<keyword evidence="2" id="KW-1185">Reference proteome</keyword>
<proteinExistence type="predicted"/>
<organism evidence="1 2">
    <name type="scientific">Cupriavidus numazuensis</name>
    <dbReference type="NCBI Taxonomy" id="221992"/>
    <lineage>
        <taxon>Bacteria</taxon>
        <taxon>Pseudomonadati</taxon>
        <taxon>Pseudomonadota</taxon>
        <taxon>Betaproteobacteria</taxon>
        <taxon>Burkholderiales</taxon>
        <taxon>Burkholderiaceae</taxon>
        <taxon>Cupriavidus</taxon>
    </lineage>
</organism>